<dbReference type="GO" id="GO:0007018">
    <property type="term" value="P:microtubule-based movement"/>
    <property type="evidence" value="ECO:0007669"/>
    <property type="project" value="InterPro"/>
</dbReference>
<name>A0A7R9GB65_9CRUS</name>
<reference evidence="10" key="1">
    <citation type="submission" date="2020-11" db="EMBL/GenBank/DDBJ databases">
        <authorList>
            <person name="Tran Van P."/>
        </authorList>
    </citation>
    <scope>NUCLEOTIDE SEQUENCE</scope>
</reference>
<feature type="coiled-coil region" evidence="8">
    <location>
        <begin position="2080"/>
        <end position="2363"/>
    </location>
</feature>
<feature type="coiled-coil region" evidence="8">
    <location>
        <begin position="1989"/>
        <end position="2044"/>
    </location>
</feature>
<feature type="coiled-coil region" evidence="8">
    <location>
        <begin position="1299"/>
        <end position="1347"/>
    </location>
</feature>
<feature type="coiled-coil region" evidence="8">
    <location>
        <begin position="2388"/>
        <end position="2464"/>
    </location>
</feature>
<keyword evidence="11" id="KW-1185">Reference proteome</keyword>
<evidence type="ECO:0000256" key="7">
    <source>
        <dbReference type="PROSITE-ProRule" id="PRU00283"/>
    </source>
</evidence>
<dbReference type="Gene3D" id="3.40.850.10">
    <property type="entry name" value="Kinesin motor domain"/>
    <property type="match status" value="1"/>
</dbReference>
<accession>A0A7R9GB65</accession>
<evidence type="ECO:0000256" key="4">
    <source>
        <dbReference type="ARBA" id="ARBA00023054"/>
    </source>
</evidence>
<keyword evidence="2 7" id="KW-0547">Nucleotide-binding</keyword>
<keyword evidence="3 7" id="KW-0067">ATP-binding</keyword>
<feature type="domain" description="Kinesin motor" evidence="9">
    <location>
        <begin position="9"/>
        <end position="349"/>
    </location>
</feature>
<dbReference type="GO" id="GO:0003777">
    <property type="term" value="F:microtubule motor activity"/>
    <property type="evidence" value="ECO:0007669"/>
    <property type="project" value="InterPro"/>
</dbReference>
<dbReference type="PANTHER" id="PTHR47968">
    <property type="entry name" value="CENTROMERE PROTEIN E"/>
    <property type="match status" value="1"/>
</dbReference>
<dbReference type="InterPro" id="IPR027640">
    <property type="entry name" value="Kinesin-like_fam"/>
</dbReference>
<evidence type="ECO:0000256" key="8">
    <source>
        <dbReference type="SAM" id="Coils"/>
    </source>
</evidence>
<feature type="coiled-coil region" evidence="8">
    <location>
        <begin position="780"/>
        <end position="1189"/>
    </location>
</feature>
<dbReference type="PRINTS" id="PR00380">
    <property type="entry name" value="KINESINHEAVY"/>
</dbReference>
<dbReference type="InterPro" id="IPR036961">
    <property type="entry name" value="Kinesin_motor_dom_sf"/>
</dbReference>
<dbReference type="PROSITE" id="PS00411">
    <property type="entry name" value="KINESIN_MOTOR_1"/>
    <property type="match status" value="1"/>
</dbReference>
<evidence type="ECO:0000313" key="11">
    <source>
        <dbReference type="Proteomes" id="UP000678499"/>
    </source>
</evidence>
<keyword evidence="6" id="KW-0963">Cytoplasm</keyword>
<dbReference type="InterPro" id="IPR019821">
    <property type="entry name" value="Kinesin_motor_CS"/>
</dbReference>
<dbReference type="SMART" id="SM00129">
    <property type="entry name" value="KISc"/>
    <property type="match status" value="1"/>
</dbReference>
<feature type="coiled-coil region" evidence="8">
    <location>
        <begin position="649"/>
        <end position="725"/>
    </location>
</feature>
<dbReference type="InterPro" id="IPR027417">
    <property type="entry name" value="P-loop_NTPase"/>
</dbReference>
<dbReference type="GO" id="GO:0005874">
    <property type="term" value="C:microtubule"/>
    <property type="evidence" value="ECO:0007669"/>
    <property type="project" value="TreeGrafter"/>
</dbReference>
<keyword evidence="6" id="KW-0206">Cytoskeleton</keyword>
<dbReference type="Proteomes" id="UP000678499">
    <property type="component" value="Unassembled WGS sequence"/>
</dbReference>
<feature type="coiled-coil region" evidence="8">
    <location>
        <begin position="1634"/>
        <end position="1834"/>
    </location>
</feature>
<dbReference type="GO" id="GO:0005524">
    <property type="term" value="F:ATP binding"/>
    <property type="evidence" value="ECO:0007669"/>
    <property type="project" value="UniProtKB-UniRule"/>
</dbReference>
<proteinExistence type="inferred from homology"/>
<comment type="similarity">
    <text evidence="7">Belongs to the TRAFAC class myosin-kinesin ATPase superfamily. Kinesin family.</text>
</comment>
<feature type="coiled-coil region" evidence="8">
    <location>
        <begin position="525"/>
        <end position="569"/>
    </location>
</feature>
<keyword evidence="5 7" id="KW-0505">Motor protein</keyword>
<dbReference type="PANTHER" id="PTHR47968:SF75">
    <property type="entry name" value="CENTROMERE-ASSOCIATED PROTEIN E"/>
    <property type="match status" value="1"/>
</dbReference>
<dbReference type="Gene3D" id="1.10.287.1490">
    <property type="match status" value="1"/>
</dbReference>
<dbReference type="GO" id="GO:0000278">
    <property type="term" value="P:mitotic cell cycle"/>
    <property type="evidence" value="ECO:0007669"/>
    <property type="project" value="TreeGrafter"/>
</dbReference>
<organism evidence="10">
    <name type="scientific">Notodromas monacha</name>
    <dbReference type="NCBI Taxonomy" id="399045"/>
    <lineage>
        <taxon>Eukaryota</taxon>
        <taxon>Metazoa</taxon>
        <taxon>Ecdysozoa</taxon>
        <taxon>Arthropoda</taxon>
        <taxon>Crustacea</taxon>
        <taxon>Oligostraca</taxon>
        <taxon>Ostracoda</taxon>
        <taxon>Podocopa</taxon>
        <taxon>Podocopida</taxon>
        <taxon>Cypridocopina</taxon>
        <taxon>Cypridoidea</taxon>
        <taxon>Cyprididae</taxon>
        <taxon>Notodromas</taxon>
    </lineage>
</organism>
<dbReference type="GO" id="GO:0008017">
    <property type="term" value="F:microtubule binding"/>
    <property type="evidence" value="ECO:0007669"/>
    <property type="project" value="InterPro"/>
</dbReference>
<feature type="binding site" evidence="7">
    <location>
        <begin position="92"/>
        <end position="99"/>
    </location>
    <ligand>
        <name>ATP</name>
        <dbReference type="ChEBI" id="CHEBI:30616"/>
    </ligand>
</feature>
<keyword evidence="4 8" id="KW-0175">Coiled coil</keyword>
<evidence type="ECO:0000259" key="9">
    <source>
        <dbReference type="PROSITE" id="PS50067"/>
    </source>
</evidence>
<gene>
    <name evidence="10" type="ORF">NMOB1V02_LOCUS2383</name>
</gene>
<evidence type="ECO:0000256" key="5">
    <source>
        <dbReference type="ARBA" id="ARBA00023175"/>
    </source>
</evidence>
<evidence type="ECO:0000256" key="6">
    <source>
        <dbReference type="ARBA" id="ARBA00023212"/>
    </source>
</evidence>
<feature type="coiled-coil region" evidence="8">
    <location>
        <begin position="351"/>
        <end position="411"/>
    </location>
</feature>
<evidence type="ECO:0000313" key="10">
    <source>
        <dbReference type="EMBL" id="CAD7274553.1"/>
    </source>
</evidence>
<comment type="subcellular location">
    <subcellularLocation>
        <location evidence="1">Cytoplasm</location>
        <location evidence="1">Cytoskeleton</location>
    </subcellularLocation>
</comment>
<feature type="coiled-coil region" evidence="8">
    <location>
        <begin position="1861"/>
        <end position="1916"/>
    </location>
</feature>
<sequence>MSQKVQEGQIKVVVRVRPLIPREKAENAVVYWTCGSQTIRQQHPLTGHVSQPFFFDHVFGMEATTADIYESVGAPIIADFMKGFNGTIFAYGQTSSGKTYTMNGCPDAPGFLRMVVNQIFDTIEESPLSEFVLRYIFVDNVPHLILNRDSFSYRVSYMEIYRENVYDLLKNAQVPLKVAENESNEVIVKNLEELNCRHPDEIFSLLRRGEQNRTYGETEMNERSSRSHTIFRIIVESNKASVDEDEVVNVSQLNLVDLAGSEKASQTGAQGDRFKEGCNINRSLSTLALVIKQLSESSPFVNYRDCKLTRILQNSLGGNSLTAIICAVTPAAVTETFSTLQFASLAKKIRNKALVNEVVTDEAQLKRQKKEIAFLQKRIAEMQQQSQAKEVEKAREENDALKEKLKKLQELVICSAHSPLRERPPVMSYFSKFFEIFLSSYLHLSGDEEDSKTPYNGDPMFGSGGDNLNSASPLLPKRVENLRNFTPVKNGPGGDSTPNFHTPRQELRETNLRLRTENLKLSLNQEYLSERLRELEIERKNEEELAEEAVSLEARVAELQNEKNDAVKSIKAQIVTFLQHSDLDKENIPVGFQHVMNRLRKFLDSDTSDLENPGVSSLNASMDLLSVCEPPQKLSTPLKPVSPSFSKKMSQLLSEREELIQITEALEKMLKAETQKAQTLEQGNSRLVSRLQALEESHKFLEEHMIKLENDKKAMRDCLDKERNQVSSKHLQSFQEMFTQASQMITREEITINSKLSKLEEDFSACEQKTRAFCEQKNLTLSLEDKIKALQSDLEESTRREQLWKRTCGDIFLQSQKMAEDFESRLAKEEERVTNLTQNISGKSSSIRKLVQERSLAQDTAESLKSRNENLLADVDSLKCNNEILLADIESLRRNNEMLLADMGNQKSCDGRLLADVENLKSKNEILIAEVESMKSNNEMLLADVESRKNENQMLLEDMKSLKSNNQMLLADIESGKNENQTLFEDMESLKRSNEMLLADLESRKNNNESLLADLESRKNENELLLADVESLKNNNEILLEDVKSLKSNNEMLLADLESLKSSNQMLLADAEIRTNDNELLLADVENLKSSNEVLLADVESQKNDNQMLLEDLKSLQSKNEVLLADVENLNISNEMLLATVEARKNDNEVLLANAEILKSKNEMLIADVKSLKERLESEKEQNIVVKEALPVFADSSSAKEILGESTLNYSESHVLLETQTKEPAQQADGNDGYFTPEEEEDVNFDQVLEEPSKDPLHISKASAFLLGNTLAAGEVSFLSIAESTRFEAKTATERINMEEELAGKLRTVSEQLEKAIEEKRGLEDALDDAEERCESYFKEIQTLRVHLLASNDGGLAPVESNTAGVQTSVLETPLKKQDASFNRRRSCIAALNDTISALNKTAAVAGIPGVSVLDLEENLAFTEVIASMKNELLELQSRLEKDVELREEMEMLRNQLAVKTVEVQAVIRGNLEVTVKPDETTKLFEYDTVRETESAEVVWRMQEDVTGAWFGDHVMARFASQLATLKAHVEDAFNKQRDAEFDRLTNIISKENAKLEASANSYLKQVGEEKEDLVKALGAAEAKNSALVAKFEEERRELALKTKTEIEQFLPKIKSCYETEIRELLEQEWAVKLAASEKKIIALQQAIDSSNNELSSLHSMDQTAVKNLQAELASLQEHLEITNKSLKEAEEKCLLLTNDKSHYRESLATAESIRTQLETDLLSANEAREKTENRLAEIEHLLKNERDLVEKLLAKLDQSEAKISTAEWRESEIKQQYKTLKDEILAEREQNEVACKEMQIHFAEKSAELESLRQEAEARKAELLVRREEDQEACAVMLSQTVAARTEEVSRLTELLIKQKKESTDEIAALETKNAHLKERCASLETQGVELDEIQKRLELSLIQLQHKIEELTDSNVQYKTSLAASETKFEALKTDLFHLRQEAEARKAELLVRREEDQEACAVMLSQTVAARTEEVSRLTELLIKQKKESTDEIAALETKNAHLKERCASLETQGVELDEIQKRLELSLIQLQHKIEELTDSNVQYKTSLAASETKFEALKTDLFQLELRLAESTRLAQEIQLNLDEEVTRNQDLQALLSSREDQMASLELKVEAACSEEVNLRQQLEEKTEEISIMKNLVESTFRARGELDEELSQLQAIYSDLQARFEAREEMLALKEQETAELKNQIMELQQNIDKLVEDLRKSESLKEEAMSKEAAVLKASVKDIMALKEEKRLLVGSLEEKIEIAEKATELAKRFEQERESLIVELRQKEQRVKELDAECDELDNDLQKANEVRKVLAISETALQKTVKEFELDKKALENTVVDLKAEIARLEARVKELDEECDRIDNDLQAANEDRKQKALELAGLKCHAEERLKEPERLKDLEQKLENFRAENRSLYRKISTLQAANERQGISAGGGRAEWKALQDENERLRMELVKKNRNLRSAETELENVRAGRVSGVTSSAAWSVFLRLSPSDATSDLTWSVCDILYVL</sequence>
<dbReference type="Pfam" id="PF00225">
    <property type="entry name" value="Kinesin"/>
    <property type="match status" value="1"/>
</dbReference>
<dbReference type="EMBL" id="CAJPEX010000267">
    <property type="protein sequence ID" value="CAG0914705.1"/>
    <property type="molecule type" value="Genomic_DNA"/>
</dbReference>
<protein>
    <recommendedName>
        <fullName evidence="9">Kinesin motor domain-containing protein</fullName>
    </recommendedName>
</protein>
<evidence type="ECO:0000256" key="2">
    <source>
        <dbReference type="ARBA" id="ARBA00022741"/>
    </source>
</evidence>
<dbReference type="EMBL" id="OA882304">
    <property type="protein sequence ID" value="CAD7274553.1"/>
    <property type="molecule type" value="Genomic_DNA"/>
</dbReference>
<dbReference type="FunFam" id="3.40.850.10:FF:000177">
    <property type="entry name" value="Kinesin-like protein"/>
    <property type="match status" value="1"/>
</dbReference>
<dbReference type="SUPFAM" id="SSF52540">
    <property type="entry name" value="P-loop containing nucleoside triphosphate hydrolases"/>
    <property type="match status" value="1"/>
</dbReference>
<dbReference type="InterPro" id="IPR001752">
    <property type="entry name" value="Kinesin_motor_dom"/>
</dbReference>
<evidence type="ECO:0000256" key="3">
    <source>
        <dbReference type="ARBA" id="ARBA00022840"/>
    </source>
</evidence>
<evidence type="ECO:0000256" key="1">
    <source>
        <dbReference type="ARBA" id="ARBA00004245"/>
    </source>
</evidence>
<dbReference type="PROSITE" id="PS50067">
    <property type="entry name" value="KINESIN_MOTOR_2"/>
    <property type="match status" value="1"/>
</dbReference>